<protein>
    <submittedName>
        <fullName evidence="2">Metallophosphoesterase</fullName>
    </submittedName>
</protein>
<gene>
    <name evidence="2" type="ORF">M6D89_08385</name>
</gene>
<dbReference type="RefSeq" id="WP_253967562.1">
    <property type="nucleotide sequence ID" value="NZ_JAMFTH010000001.1"/>
</dbReference>
<dbReference type="PANTHER" id="PTHR46546:SF4">
    <property type="entry name" value="SHEWANELLA-LIKE PROTEIN PHOSPHATASE 1"/>
    <property type="match status" value="1"/>
</dbReference>
<feature type="domain" description="Calcineurin-like phosphoesterase" evidence="1">
    <location>
        <begin position="72"/>
        <end position="160"/>
    </location>
</feature>
<dbReference type="InterPro" id="IPR004843">
    <property type="entry name" value="Calcineurin-like_PHP"/>
</dbReference>
<comment type="caution">
    <text evidence="2">The sequence shown here is derived from an EMBL/GenBank/DDBJ whole genome shotgun (WGS) entry which is preliminary data.</text>
</comment>
<name>A0A9X2KTI7_9GAMM</name>
<organism evidence="2 3">
    <name type="scientific">Gilvimarinus xylanilyticus</name>
    <dbReference type="NCBI Taxonomy" id="2944139"/>
    <lineage>
        <taxon>Bacteria</taxon>
        <taxon>Pseudomonadati</taxon>
        <taxon>Pseudomonadota</taxon>
        <taxon>Gammaproteobacteria</taxon>
        <taxon>Cellvibrionales</taxon>
        <taxon>Cellvibrionaceae</taxon>
        <taxon>Gilvimarinus</taxon>
    </lineage>
</organism>
<dbReference type="PANTHER" id="PTHR46546">
    <property type="entry name" value="SHEWANELLA-LIKE PROTEIN PHOSPHATASE 1"/>
    <property type="match status" value="1"/>
</dbReference>
<dbReference type="CDD" id="cd00838">
    <property type="entry name" value="MPP_superfamily"/>
    <property type="match status" value="1"/>
</dbReference>
<evidence type="ECO:0000313" key="3">
    <source>
        <dbReference type="Proteomes" id="UP001139319"/>
    </source>
</evidence>
<dbReference type="InterPro" id="IPR029052">
    <property type="entry name" value="Metallo-depent_PP-like"/>
</dbReference>
<dbReference type="SUPFAM" id="SSF56300">
    <property type="entry name" value="Metallo-dependent phosphatases"/>
    <property type="match status" value="1"/>
</dbReference>
<evidence type="ECO:0000313" key="2">
    <source>
        <dbReference type="EMBL" id="MCP8899309.1"/>
    </source>
</evidence>
<dbReference type="Gene3D" id="3.60.21.10">
    <property type="match status" value="1"/>
</dbReference>
<proteinExistence type="predicted"/>
<keyword evidence="3" id="KW-1185">Reference proteome</keyword>
<accession>A0A9X2KTI7</accession>
<dbReference type="GO" id="GO:0016787">
    <property type="term" value="F:hydrolase activity"/>
    <property type="evidence" value="ECO:0007669"/>
    <property type="project" value="InterPro"/>
</dbReference>
<dbReference type="EMBL" id="JAMFTH010000001">
    <property type="protein sequence ID" value="MCP8899309.1"/>
    <property type="molecule type" value="Genomic_DNA"/>
</dbReference>
<dbReference type="Proteomes" id="UP001139319">
    <property type="component" value="Unassembled WGS sequence"/>
</dbReference>
<reference evidence="2" key="2">
    <citation type="submission" date="2023-01" db="EMBL/GenBank/DDBJ databases">
        <title>Gilvimarinus xylanilyticus HB14 isolated from Caulerpa lentillifera aquaculture base in Hainan, China.</title>
        <authorList>
            <person name="Zhang Y.-J."/>
        </authorList>
    </citation>
    <scope>NUCLEOTIDE SEQUENCE</scope>
    <source>
        <strain evidence="2">HB14</strain>
    </source>
</reference>
<reference evidence="2" key="1">
    <citation type="submission" date="2022-05" db="EMBL/GenBank/DDBJ databases">
        <authorList>
            <person name="Sun H.-N."/>
        </authorList>
    </citation>
    <scope>NUCLEOTIDE SEQUENCE</scope>
    <source>
        <strain evidence="2">HB14</strain>
    </source>
</reference>
<dbReference type="Pfam" id="PF00149">
    <property type="entry name" value="Metallophos"/>
    <property type="match status" value="1"/>
</dbReference>
<sequence>MKAIPSNTRKACATLNRYQGEKWLPMSLPDECRPWLDEGKHAFRQHKKGRRRARHAIDQLVSQYPWRWPKRRIIFISDLHADADALLASLTASGGVKRTGKGDKHFKLTARGKKSVFIFGGDFFDKGPSNLRLLRVLKRLMDQKAKVKLLAGNHDVRVLFGMRTAGQAADVENGHFFVRMGAKAIPLLKEIRDQYLSGKNALDKTPDTKQCRLLLLPQQTWFAGFKETAQVRLSPQACERELVKIEKKSAEFEDQCHKAGLTLREVYASALLWKKLFLKPKGEFYWFYQNLKLALKRGSFLFVHAGLDDNLATLISQSGLRPLNKAFQKQLNGAPFDFYYGSLANSIRTKYRAVDHPLSKHGARRAHTAGIHAIVHGHRNLHRGQRLALRRELLHIECDITLDKHSRQKESLRGLGAGATIIDPRGFVAGISTDWPVIKVFHPQMESQA</sequence>
<dbReference type="AlphaFoldDB" id="A0A9X2KTI7"/>
<evidence type="ECO:0000259" key="1">
    <source>
        <dbReference type="Pfam" id="PF00149"/>
    </source>
</evidence>